<dbReference type="SMART" id="SM00320">
    <property type="entry name" value="WD40"/>
    <property type="match status" value="5"/>
</dbReference>
<dbReference type="GO" id="GO:0005730">
    <property type="term" value="C:nucleolus"/>
    <property type="evidence" value="ECO:0007669"/>
    <property type="project" value="UniProtKB-SubCell"/>
</dbReference>
<organism evidence="9 10">
    <name type="scientific">Perkinsus olseni</name>
    <name type="common">Perkinsus atlanticus</name>
    <dbReference type="NCBI Taxonomy" id="32597"/>
    <lineage>
        <taxon>Eukaryota</taxon>
        <taxon>Sar</taxon>
        <taxon>Alveolata</taxon>
        <taxon>Perkinsozoa</taxon>
        <taxon>Perkinsea</taxon>
        <taxon>Perkinsida</taxon>
        <taxon>Perkinsidae</taxon>
        <taxon>Perkinsus</taxon>
    </lineage>
</organism>
<dbReference type="PROSITE" id="PS50082">
    <property type="entry name" value="WD_REPEATS_2"/>
    <property type="match status" value="2"/>
</dbReference>
<keyword evidence="4" id="KW-0677">Repeat</keyword>
<evidence type="ECO:0000256" key="3">
    <source>
        <dbReference type="ARBA" id="ARBA00022574"/>
    </source>
</evidence>
<accession>A0A7J6LE04</accession>
<evidence type="ECO:0000256" key="5">
    <source>
        <dbReference type="ARBA" id="ARBA00023242"/>
    </source>
</evidence>
<dbReference type="InterPro" id="IPR018983">
    <property type="entry name" value="U3_snoRNA-assocProt_15_C"/>
</dbReference>
<evidence type="ECO:0000313" key="9">
    <source>
        <dbReference type="EMBL" id="KAF4657449.1"/>
    </source>
</evidence>
<dbReference type="PANTHER" id="PTHR19924:SF26">
    <property type="entry name" value="U3 SMALL NUCLEOLAR RNA-ASSOCIATED PROTEIN 15 HOMOLOG"/>
    <property type="match status" value="1"/>
</dbReference>
<evidence type="ECO:0000259" key="8">
    <source>
        <dbReference type="Pfam" id="PF09384"/>
    </source>
</evidence>
<dbReference type="InterPro" id="IPR036322">
    <property type="entry name" value="WD40_repeat_dom_sf"/>
</dbReference>
<dbReference type="Gene3D" id="2.130.10.10">
    <property type="entry name" value="YVTN repeat-like/Quinoprotein amine dehydrogenase"/>
    <property type="match status" value="1"/>
</dbReference>
<comment type="subcellular location">
    <subcellularLocation>
        <location evidence="1">Nucleus</location>
        <location evidence="1">Nucleolus</location>
    </subcellularLocation>
</comment>
<evidence type="ECO:0000256" key="6">
    <source>
        <dbReference type="PROSITE-ProRule" id="PRU00221"/>
    </source>
</evidence>
<reference evidence="9 10" key="1">
    <citation type="submission" date="2020-04" db="EMBL/GenBank/DDBJ databases">
        <title>Perkinsus olseni comparative genomics.</title>
        <authorList>
            <person name="Bogema D.R."/>
        </authorList>
    </citation>
    <scope>NUCLEOTIDE SEQUENCE [LARGE SCALE GENOMIC DNA]</scope>
    <source>
        <strain evidence="9">ATCC PRA-179</strain>
    </source>
</reference>
<dbReference type="PANTHER" id="PTHR19924">
    <property type="entry name" value="UTP15 U3 SMALL NUCLEOLAR RNA-ASSOCIATED PROTEIN 15 FAMILY MEMBER"/>
    <property type="match status" value="1"/>
</dbReference>
<feature type="region of interest" description="Disordered" evidence="7">
    <location>
        <begin position="174"/>
        <end position="196"/>
    </location>
</feature>
<evidence type="ECO:0000256" key="2">
    <source>
        <dbReference type="ARBA" id="ARBA00022552"/>
    </source>
</evidence>
<keyword evidence="5" id="KW-0539">Nucleus</keyword>
<sequence>MEFTKLDPIPRPVAAKAAKTEDEAFYKKYKHALKAKSTSGSSVTSVAYNPVNKRQVVVTHGTRVELLTLPIAHKPAAKSYTADMLWSKHKDFTTCVAFRDDGKLIAAGDGSGRINVYDLTATRNILRRFRGGHEGAVNSVCFASHDRTLVYSAGKDGKGYDGFVHVWKPLDPEEEPDVDMGADEEENPEPVSSYSHGSPIDAACLSRNQTLLYVAGGGFVSTVDLIAGKIVQKSPLRHSKAVTGMCVNAKGDVVTGSLDGTVKVWDTAGMADEEEASESKGWKLLYTYKYQGHGVTDVAWSGGQGLSMVVCLDDGSLISRRRRPRDGEVDDAEGSSLLRPMRAVGSVGVSPSGGVQYFTQTAKVRHSHLEVLLRRFEYPKLLDAVVESTTPKIIGASVLDELRQRGALTGATRNRTDEECSKIVDYLAKLMGSWDGPRLVSLVASVLEALTATNQKVFASPSDKLVKALNHLNASIAAEILTQQKILPCAQVSEVDLLPQGAVCPPEERISDFLGRVVPLMLEELDRASSADGLESPADSFSTGGVPELDYGKESVEVARRFSNSISREAVAGEGDVKCTCVCWSGNGLILAGGIGQPNQHGWGLGRDTHHVVVWRPFRHDVADESTPLGAALGPSRELEIFGSVAYWGWLPYWSIHPYQQQTCGTLRV</sequence>
<feature type="domain" description="U3 small nucleolar RNA-associated protein 15 C-terminal" evidence="8">
    <location>
        <begin position="360"/>
        <end position="487"/>
    </location>
</feature>
<feature type="repeat" description="WD" evidence="6">
    <location>
        <begin position="86"/>
        <end position="127"/>
    </location>
</feature>
<evidence type="ECO:0000313" key="10">
    <source>
        <dbReference type="Proteomes" id="UP000570595"/>
    </source>
</evidence>
<dbReference type="AlphaFoldDB" id="A0A7J6LE04"/>
<dbReference type="SUPFAM" id="SSF50978">
    <property type="entry name" value="WD40 repeat-like"/>
    <property type="match status" value="1"/>
</dbReference>
<comment type="caution">
    <text evidence="9">The sequence shown here is derived from an EMBL/GenBank/DDBJ whole genome shotgun (WGS) entry which is preliminary data.</text>
</comment>
<dbReference type="Proteomes" id="UP000570595">
    <property type="component" value="Unassembled WGS sequence"/>
</dbReference>
<dbReference type="Pfam" id="PF09384">
    <property type="entry name" value="UTP15_C"/>
    <property type="match status" value="1"/>
</dbReference>
<feature type="repeat" description="WD" evidence="6">
    <location>
        <begin position="253"/>
        <end position="266"/>
    </location>
</feature>
<dbReference type="OrthoDB" id="431715at2759"/>
<feature type="compositionally biased region" description="Acidic residues" evidence="7">
    <location>
        <begin position="174"/>
        <end position="188"/>
    </location>
</feature>
<proteinExistence type="predicted"/>
<dbReference type="InterPro" id="IPR001680">
    <property type="entry name" value="WD40_rpt"/>
</dbReference>
<gene>
    <name evidence="9" type="primary">UTP15_1</name>
    <name evidence="9" type="ORF">FOZ61_006270</name>
</gene>
<name>A0A7J6LE04_PEROL</name>
<dbReference type="InterPro" id="IPR015943">
    <property type="entry name" value="WD40/YVTN_repeat-like_dom_sf"/>
</dbReference>
<dbReference type="EMBL" id="JABAHT010000354">
    <property type="protein sequence ID" value="KAF4657449.1"/>
    <property type="molecule type" value="Genomic_DNA"/>
</dbReference>
<evidence type="ECO:0000256" key="7">
    <source>
        <dbReference type="SAM" id="MobiDB-lite"/>
    </source>
</evidence>
<dbReference type="GO" id="GO:0006364">
    <property type="term" value="P:rRNA processing"/>
    <property type="evidence" value="ECO:0007669"/>
    <property type="project" value="UniProtKB-KW"/>
</dbReference>
<evidence type="ECO:0000256" key="4">
    <source>
        <dbReference type="ARBA" id="ARBA00022737"/>
    </source>
</evidence>
<dbReference type="GO" id="GO:0045943">
    <property type="term" value="P:positive regulation of transcription by RNA polymerase I"/>
    <property type="evidence" value="ECO:0007669"/>
    <property type="project" value="TreeGrafter"/>
</dbReference>
<evidence type="ECO:0000256" key="1">
    <source>
        <dbReference type="ARBA" id="ARBA00004604"/>
    </source>
</evidence>
<keyword evidence="2" id="KW-0698">rRNA processing</keyword>
<dbReference type="Pfam" id="PF00400">
    <property type="entry name" value="WD40"/>
    <property type="match status" value="3"/>
</dbReference>
<keyword evidence="3 6" id="KW-0853">WD repeat</keyword>
<protein>
    <submittedName>
        <fullName evidence="9">SnoRNA-binding rRNA-processing protein</fullName>
    </submittedName>
</protein>